<dbReference type="EMBL" id="RQTK01000236">
    <property type="protein sequence ID" value="RUS83626.1"/>
    <property type="molecule type" value="Genomic_DNA"/>
</dbReference>
<keyword evidence="3 6" id="KW-0378">Hydrolase</keyword>
<gene>
    <name evidence="9" type="ORF">EGW08_008594</name>
</gene>
<evidence type="ECO:0000256" key="5">
    <source>
        <dbReference type="PIRSR" id="PIRSR622684-1"/>
    </source>
</evidence>
<dbReference type="STRING" id="188477.A0A433TQ41"/>
<dbReference type="InterPro" id="IPR038765">
    <property type="entry name" value="Papain-like_cys_pep_sf"/>
</dbReference>
<evidence type="ECO:0000259" key="8">
    <source>
        <dbReference type="PROSITE" id="PS50203"/>
    </source>
</evidence>
<name>A0A433TQ41_ELYCH</name>
<evidence type="ECO:0000313" key="9">
    <source>
        <dbReference type="EMBL" id="RUS83626.1"/>
    </source>
</evidence>
<dbReference type="GO" id="GO:0006508">
    <property type="term" value="P:proteolysis"/>
    <property type="evidence" value="ECO:0007669"/>
    <property type="project" value="UniProtKB-KW"/>
</dbReference>
<feature type="compositionally biased region" description="Polar residues" evidence="7">
    <location>
        <begin position="1"/>
        <end position="18"/>
    </location>
</feature>
<dbReference type="Pfam" id="PF01067">
    <property type="entry name" value="Calpain_III"/>
    <property type="match status" value="1"/>
</dbReference>
<dbReference type="FunFam" id="3.90.70.10:FF:000054">
    <property type="entry name" value="Calpain 14"/>
    <property type="match status" value="1"/>
</dbReference>
<protein>
    <recommendedName>
        <fullName evidence="8">Calpain catalytic domain-containing protein</fullName>
    </recommendedName>
</protein>
<dbReference type="CDD" id="cd00044">
    <property type="entry name" value="CysPc"/>
    <property type="match status" value="1"/>
</dbReference>
<dbReference type="InterPro" id="IPR022683">
    <property type="entry name" value="Calpain_III"/>
</dbReference>
<dbReference type="Pfam" id="PF00648">
    <property type="entry name" value="Peptidase_C2"/>
    <property type="match status" value="1"/>
</dbReference>
<feature type="domain" description="Calpain catalytic" evidence="8">
    <location>
        <begin position="72"/>
        <end position="376"/>
    </location>
</feature>
<dbReference type="CDD" id="cd00214">
    <property type="entry name" value="Calpain_III"/>
    <property type="match status" value="1"/>
</dbReference>
<evidence type="ECO:0000256" key="2">
    <source>
        <dbReference type="ARBA" id="ARBA00022670"/>
    </source>
</evidence>
<evidence type="ECO:0000256" key="6">
    <source>
        <dbReference type="PROSITE-ProRule" id="PRU00239"/>
    </source>
</evidence>
<dbReference type="PRINTS" id="PR00704">
    <property type="entry name" value="CALPAIN"/>
</dbReference>
<feature type="active site" evidence="5 6">
    <location>
        <position position="316"/>
    </location>
</feature>
<dbReference type="Proteomes" id="UP000271974">
    <property type="component" value="Unassembled WGS sequence"/>
</dbReference>
<comment type="similarity">
    <text evidence="1">Belongs to the peptidase C2 family.</text>
</comment>
<keyword evidence="10" id="KW-1185">Reference proteome</keyword>
<dbReference type="Gene3D" id="2.60.120.380">
    <property type="match status" value="1"/>
</dbReference>
<keyword evidence="4 6" id="KW-0788">Thiol protease</keyword>
<dbReference type="InterPro" id="IPR001300">
    <property type="entry name" value="Peptidase_C2_calpain_cat"/>
</dbReference>
<dbReference type="PROSITE" id="PS50203">
    <property type="entry name" value="CALPAIN_CAT"/>
    <property type="match status" value="1"/>
</dbReference>
<dbReference type="SMART" id="SM00230">
    <property type="entry name" value="CysPc"/>
    <property type="match status" value="1"/>
</dbReference>
<dbReference type="SMART" id="SM00720">
    <property type="entry name" value="calpain_III"/>
    <property type="match status" value="1"/>
</dbReference>
<dbReference type="InterPro" id="IPR000169">
    <property type="entry name" value="Pept_cys_AS"/>
</dbReference>
<proteinExistence type="inferred from homology"/>
<feature type="active site" evidence="5 6">
    <location>
        <position position="292"/>
    </location>
</feature>
<organism evidence="9 10">
    <name type="scientific">Elysia chlorotica</name>
    <name type="common">Eastern emerald elysia</name>
    <name type="synonym">Sea slug</name>
    <dbReference type="NCBI Taxonomy" id="188477"/>
    <lineage>
        <taxon>Eukaryota</taxon>
        <taxon>Metazoa</taxon>
        <taxon>Spiralia</taxon>
        <taxon>Lophotrochozoa</taxon>
        <taxon>Mollusca</taxon>
        <taxon>Gastropoda</taxon>
        <taxon>Heterobranchia</taxon>
        <taxon>Euthyneura</taxon>
        <taxon>Panpulmonata</taxon>
        <taxon>Sacoglossa</taxon>
        <taxon>Placobranchoidea</taxon>
        <taxon>Plakobranchidae</taxon>
        <taxon>Elysia</taxon>
    </lineage>
</organism>
<keyword evidence="2 6" id="KW-0645">Protease</keyword>
<evidence type="ECO:0000256" key="1">
    <source>
        <dbReference type="ARBA" id="ARBA00007623"/>
    </source>
</evidence>
<dbReference type="PROSITE" id="PS00139">
    <property type="entry name" value="THIOL_PROTEASE_CYS"/>
    <property type="match status" value="1"/>
</dbReference>
<dbReference type="PANTHER" id="PTHR10183:SF379">
    <property type="entry name" value="CALPAIN-5"/>
    <property type="match status" value="1"/>
</dbReference>
<evidence type="ECO:0000256" key="7">
    <source>
        <dbReference type="SAM" id="MobiDB-lite"/>
    </source>
</evidence>
<dbReference type="GO" id="GO:0004198">
    <property type="term" value="F:calcium-dependent cysteine-type endopeptidase activity"/>
    <property type="evidence" value="ECO:0007669"/>
    <property type="project" value="InterPro"/>
</dbReference>
<feature type="active site" evidence="5 6">
    <location>
        <position position="132"/>
    </location>
</feature>
<evidence type="ECO:0000256" key="3">
    <source>
        <dbReference type="ARBA" id="ARBA00022801"/>
    </source>
</evidence>
<dbReference type="AlphaFoldDB" id="A0A433TQ41"/>
<dbReference type="InterPro" id="IPR036213">
    <property type="entry name" value="Calpain_III_sf"/>
</dbReference>
<sequence>MGCGSSTASPLYPTSNGKQTGDRQNQNQNTRTQDSLKDEDEGFEEEFSDGMLGLSTEEQYHQIIRTLGPGDLFEDQEFPPNMSSLFFDPNQPIKAKVLWMRPQEILGKDGEAQLITDGVTRDDIKQGLLGDCWFLSSCAAVSQRGQLMSKIIMDNQVLSGPNYKGIVRFRFWRFGEWVQVIIDDRLPTVKGKLIYGHSTDPKEFWNTNLLFCFLFILRLHGSYEALEGGITMDALVDLTGGLAERYELTEYNPAIYKLILRAHKAGAFVACSRKGNWRNTTKADANGLIPGHAYTVTDITQIKHQMGEEKLLRIRNPWGDATEWRGSWSDNDRNWKWVDEETKKKIQQESKDDGEFWISFKDFYHQFGEVTICLLGPDFDGDGISDKIGHMEMVRGEWILHHSAGGSRNNLAKFATNDQYLLTITEPDDFNHETDDAESEGKSNIVIALMQEHRRSKPNVRVKSYQIGFFIYKTEDTRHKLSAKYFRFHPDVGKTNCYVNFREVSGRFELEPGHYVIIATTFLEDCPAHFMLRVFGEKQFSLKGPLPPAPPSDPASAPS</sequence>
<dbReference type="SUPFAM" id="SSF49758">
    <property type="entry name" value="Calpain large subunit, middle domain (domain III)"/>
    <property type="match status" value="1"/>
</dbReference>
<dbReference type="GO" id="GO:0005737">
    <property type="term" value="C:cytoplasm"/>
    <property type="evidence" value="ECO:0007669"/>
    <property type="project" value="TreeGrafter"/>
</dbReference>
<dbReference type="Gene3D" id="3.90.70.10">
    <property type="entry name" value="Cysteine proteinases"/>
    <property type="match status" value="1"/>
</dbReference>
<dbReference type="SUPFAM" id="SSF54001">
    <property type="entry name" value="Cysteine proteinases"/>
    <property type="match status" value="1"/>
</dbReference>
<reference evidence="9 10" key="1">
    <citation type="submission" date="2019-01" db="EMBL/GenBank/DDBJ databases">
        <title>A draft genome assembly of the solar-powered sea slug Elysia chlorotica.</title>
        <authorList>
            <person name="Cai H."/>
            <person name="Li Q."/>
            <person name="Fang X."/>
            <person name="Li J."/>
            <person name="Curtis N.E."/>
            <person name="Altenburger A."/>
            <person name="Shibata T."/>
            <person name="Feng M."/>
            <person name="Maeda T."/>
            <person name="Schwartz J.A."/>
            <person name="Shigenobu S."/>
            <person name="Lundholm N."/>
            <person name="Nishiyama T."/>
            <person name="Yang H."/>
            <person name="Hasebe M."/>
            <person name="Li S."/>
            <person name="Pierce S.K."/>
            <person name="Wang J."/>
        </authorList>
    </citation>
    <scope>NUCLEOTIDE SEQUENCE [LARGE SCALE GENOMIC DNA]</scope>
    <source>
        <strain evidence="9">EC2010</strain>
        <tissue evidence="9">Whole organism of an adult</tissue>
    </source>
</reference>
<feature type="region of interest" description="Disordered" evidence="7">
    <location>
        <begin position="1"/>
        <end position="44"/>
    </location>
</feature>
<dbReference type="InterPro" id="IPR022682">
    <property type="entry name" value="Calpain_domain_III"/>
</dbReference>
<evidence type="ECO:0000313" key="10">
    <source>
        <dbReference type="Proteomes" id="UP000271974"/>
    </source>
</evidence>
<dbReference type="InterPro" id="IPR022684">
    <property type="entry name" value="Calpain_cysteine_protease"/>
</dbReference>
<dbReference type="InterPro" id="IPR033883">
    <property type="entry name" value="C2_III"/>
</dbReference>
<comment type="caution">
    <text evidence="9">The sequence shown here is derived from an EMBL/GenBank/DDBJ whole genome shotgun (WGS) entry which is preliminary data.</text>
</comment>
<dbReference type="OrthoDB" id="424753at2759"/>
<accession>A0A433TQ41</accession>
<feature type="compositionally biased region" description="Low complexity" evidence="7">
    <location>
        <begin position="22"/>
        <end position="33"/>
    </location>
</feature>
<evidence type="ECO:0000256" key="4">
    <source>
        <dbReference type="ARBA" id="ARBA00022807"/>
    </source>
</evidence>
<dbReference type="PANTHER" id="PTHR10183">
    <property type="entry name" value="CALPAIN"/>
    <property type="match status" value="1"/>
</dbReference>